<evidence type="ECO:0000313" key="2">
    <source>
        <dbReference type="EMBL" id="GJJ07716.1"/>
    </source>
</evidence>
<protein>
    <submittedName>
        <fullName evidence="2">Uncharacterized protein</fullName>
    </submittedName>
</protein>
<sequence length="184" mass="20259">MFSLKSKHKATATTIDSAPLIQLREINSDSHSHPELSDAPPIFADDLDVKRPLEDYGDEDNDNDSRTDSSRGGERESFGKDTAIKASAFASDDIYIEDMWGELVKAEPGQVSQDQIIRPCYIPRIPDQSIPDNLPGPSMSIPALPVSAAEVSAKLGSFFKKATEKFLDNVAQMQGTPRRRNPVR</sequence>
<organism evidence="2 3">
    <name type="scientific">Clathrus columnatus</name>
    <dbReference type="NCBI Taxonomy" id="1419009"/>
    <lineage>
        <taxon>Eukaryota</taxon>
        <taxon>Fungi</taxon>
        <taxon>Dikarya</taxon>
        <taxon>Basidiomycota</taxon>
        <taxon>Agaricomycotina</taxon>
        <taxon>Agaricomycetes</taxon>
        <taxon>Phallomycetidae</taxon>
        <taxon>Phallales</taxon>
        <taxon>Clathraceae</taxon>
        <taxon>Clathrus</taxon>
    </lineage>
</organism>
<gene>
    <name evidence="2" type="ORF">Clacol_001921</name>
</gene>
<keyword evidence="3" id="KW-1185">Reference proteome</keyword>
<feature type="region of interest" description="Disordered" evidence="1">
    <location>
        <begin position="28"/>
        <end position="82"/>
    </location>
</feature>
<comment type="caution">
    <text evidence="2">The sequence shown here is derived from an EMBL/GenBank/DDBJ whole genome shotgun (WGS) entry which is preliminary data.</text>
</comment>
<evidence type="ECO:0000256" key="1">
    <source>
        <dbReference type="SAM" id="MobiDB-lite"/>
    </source>
</evidence>
<name>A0AAV5A538_9AGAM</name>
<dbReference type="EMBL" id="BPWL01000002">
    <property type="protein sequence ID" value="GJJ07716.1"/>
    <property type="molecule type" value="Genomic_DNA"/>
</dbReference>
<accession>A0AAV5A538</accession>
<reference evidence="2" key="1">
    <citation type="submission" date="2021-10" db="EMBL/GenBank/DDBJ databases">
        <title>De novo Genome Assembly of Clathrus columnatus (Basidiomycota, Fungi) Using Illumina and Nanopore Sequence Data.</title>
        <authorList>
            <person name="Ogiso-Tanaka E."/>
            <person name="Itagaki H."/>
            <person name="Hosoya T."/>
            <person name="Hosaka K."/>
        </authorList>
    </citation>
    <scope>NUCLEOTIDE SEQUENCE</scope>
    <source>
        <strain evidence="2">MO-923</strain>
    </source>
</reference>
<evidence type="ECO:0000313" key="3">
    <source>
        <dbReference type="Proteomes" id="UP001050691"/>
    </source>
</evidence>
<feature type="compositionally biased region" description="Basic and acidic residues" evidence="1">
    <location>
        <begin position="63"/>
        <end position="82"/>
    </location>
</feature>
<proteinExistence type="predicted"/>
<dbReference type="AlphaFoldDB" id="A0AAV5A538"/>
<dbReference type="Proteomes" id="UP001050691">
    <property type="component" value="Unassembled WGS sequence"/>
</dbReference>